<comment type="pathway">
    <text evidence="3">Porphyrin-containing compound metabolism; protoporphyrin-IX biosynthesis; coproporphyrinogen-III from 5-aminolevulinate: step 2/4.</text>
</comment>
<proteinExistence type="inferred from homology"/>
<dbReference type="Proteomes" id="UP001217417">
    <property type="component" value="Unassembled WGS sequence"/>
</dbReference>
<feature type="domain" description="Porphobilinogen deaminase N-terminal" evidence="13">
    <location>
        <begin position="5"/>
        <end position="218"/>
    </location>
</feature>
<dbReference type="Pfam" id="PF03900">
    <property type="entry name" value="Porphobil_deamC"/>
    <property type="match status" value="1"/>
</dbReference>
<accession>A0AAD7QYZ6</accession>
<keyword evidence="7" id="KW-0808">Transferase</keyword>
<feature type="domain" description="Porphobilinogen deaminase C-terminal" evidence="14">
    <location>
        <begin position="233"/>
        <end position="306"/>
    </location>
</feature>
<evidence type="ECO:0000256" key="3">
    <source>
        <dbReference type="ARBA" id="ARBA00004735"/>
    </source>
</evidence>
<comment type="caution">
    <text evidence="15">The sequence shown here is derived from an EMBL/GenBank/DDBJ whole genome shotgun (WGS) entry which is preliminary data.</text>
</comment>
<comment type="cofactor">
    <cofactor evidence="1">
        <name>dipyrromethane</name>
        <dbReference type="ChEBI" id="CHEBI:60342"/>
    </cofactor>
</comment>
<dbReference type="Gene3D" id="3.30.160.40">
    <property type="entry name" value="Porphobilinogen deaminase, C-terminal domain"/>
    <property type="match status" value="1"/>
</dbReference>
<comment type="similarity">
    <text evidence="4">Belongs to the HMBS family.</text>
</comment>
<evidence type="ECO:0000256" key="4">
    <source>
        <dbReference type="ARBA" id="ARBA00005638"/>
    </source>
</evidence>
<dbReference type="FunFam" id="3.40.190.10:FF:000086">
    <property type="entry name" value="Probable porphobilinogen deaminase"/>
    <property type="match status" value="1"/>
</dbReference>
<dbReference type="EMBL" id="JARPMG010000001">
    <property type="protein sequence ID" value="KAJ8104082.1"/>
    <property type="molecule type" value="Genomic_DNA"/>
</dbReference>
<sequence>MSRTIRLGSRTSKLAVAQTEIVAASLKEQFPQYNFEIVTKTTLGDNVQNMPLYSFGGKSLWTSELEELLVSTGPESIDMIVHSLKDVPTNLPDEFKIGAVLDRADPRDALVVRSDLAYKSLSELPSGSVIGTSSVRRTAQLRRRFPQFQFKVVRGNINTRLAKLEDPEQGYTCLILAAAGLLRLDFGYKITQYLSSPDMLYAVGQGALGVEIKKGDGFTQSLLDKIRDIPTTLVCTAERSLMRSLEGGCSVPLGVESNISSDGVLIIEACITSVDGNEAALSKLSRMITTEEEAETLGKDLANQLLSQGAGTILEKINYEKLSQS</sequence>
<dbReference type="PRINTS" id="PR00151">
    <property type="entry name" value="PORPHBDMNASE"/>
</dbReference>
<dbReference type="Pfam" id="PF01379">
    <property type="entry name" value="Porphobil_deam"/>
    <property type="match status" value="1"/>
</dbReference>
<dbReference type="Gene3D" id="3.40.190.10">
    <property type="entry name" value="Periplasmic binding protein-like II"/>
    <property type="match status" value="2"/>
</dbReference>
<dbReference type="PANTHER" id="PTHR11557">
    <property type="entry name" value="PORPHOBILINOGEN DEAMINASE"/>
    <property type="match status" value="1"/>
</dbReference>
<evidence type="ECO:0000256" key="5">
    <source>
        <dbReference type="ARBA" id="ARBA00012655"/>
    </source>
</evidence>
<organism evidence="15 16">
    <name type="scientific">Lipomyces tetrasporus</name>
    <dbReference type="NCBI Taxonomy" id="54092"/>
    <lineage>
        <taxon>Eukaryota</taxon>
        <taxon>Fungi</taxon>
        <taxon>Dikarya</taxon>
        <taxon>Ascomycota</taxon>
        <taxon>Saccharomycotina</taxon>
        <taxon>Lipomycetes</taxon>
        <taxon>Lipomycetales</taxon>
        <taxon>Lipomycetaceae</taxon>
        <taxon>Lipomyces</taxon>
    </lineage>
</organism>
<evidence type="ECO:0000313" key="15">
    <source>
        <dbReference type="EMBL" id="KAJ8104082.1"/>
    </source>
</evidence>
<evidence type="ECO:0000256" key="12">
    <source>
        <dbReference type="ARBA" id="ARBA00048169"/>
    </source>
</evidence>
<keyword evidence="9" id="KW-0627">Porphyrin biosynthesis</keyword>
<comment type="catalytic activity">
    <reaction evidence="12">
        <text>4 porphobilinogen + H2O = hydroxymethylbilane + 4 NH4(+)</text>
        <dbReference type="Rhea" id="RHEA:13185"/>
        <dbReference type="ChEBI" id="CHEBI:15377"/>
        <dbReference type="ChEBI" id="CHEBI:28938"/>
        <dbReference type="ChEBI" id="CHEBI:57845"/>
        <dbReference type="ChEBI" id="CHEBI:58126"/>
        <dbReference type="EC" id="2.5.1.61"/>
    </reaction>
</comment>
<dbReference type="PANTHER" id="PTHR11557:SF0">
    <property type="entry name" value="PORPHOBILINOGEN DEAMINASE"/>
    <property type="match status" value="1"/>
</dbReference>
<dbReference type="SUPFAM" id="SSF54782">
    <property type="entry name" value="Porphobilinogen deaminase (hydroxymethylbilane synthase), C-terminal domain"/>
    <property type="match status" value="1"/>
</dbReference>
<evidence type="ECO:0000256" key="11">
    <source>
        <dbReference type="ARBA" id="ARBA00033064"/>
    </source>
</evidence>
<dbReference type="InterPro" id="IPR000860">
    <property type="entry name" value="HemC"/>
</dbReference>
<evidence type="ECO:0000259" key="13">
    <source>
        <dbReference type="Pfam" id="PF01379"/>
    </source>
</evidence>
<evidence type="ECO:0000256" key="2">
    <source>
        <dbReference type="ARBA" id="ARBA00002869"/>
    </source>
</evidence>
<dbReference type="InterPro" id="IPR036803">
    <property type="entry name" value="Porphobilinogen_deaminase_C_sf"/>
</dbReference>
<evidence type="ECO:0000256" key="7">
    <source>
        <dbReference type="ARBA" id="ARBA00022679"/>
    </source>
</evidence>
<evidence type="ECO:0000313" key="16">
    <source>
        <dbReference type="Proteomes" id="UP001217417"/>
    </source>
</evidence>
<dbReference type="PROSITE" id="PS00533">
    <property type="entry name" value="PORPHOBILINOGEN_DEAM"/>
    <property type="match status" value="1"/>
</dbReference>
<keyword evidence="16" id="KW-1185">Reference proteome</keyword>
<evidence type="ECO:0000256" key="1">
    <source>
        <dbReference type="ARBA" id="ARBA00001916"/>
    </source>
</evidence>
<dbReference type="InterPro" id="IPR022419">
    <property type="entry name" value="Porphobilin_deaminase_cofac_BS"/>
</dbReference>
<reference evidence="15" key="1">
    <citation type="submission" date="2023-03" db="EMBL/GenBank/DDBJ databases">
        <title>Near-Complete genome sequence of Lipomyces tetrasporous NRRL Y-64009, an oleaginous yeast capable of growing on lignocellulosic hydrolysates.</title>
        <authorList>
            <consortium name="Lawrence Berkeley National Laboratory"/>
            <person name="Jagtap S.S."/>
            <person name="Liu J.-J."/>
            <person name="Walukiewicz H.E."/>
            <person name="Pangilinan J."/>
            <person name="Lipzen A."/>
            <person name="Ahrendt S."/>
            <person name="Koriabine M."/>
            <person name="Cobaugh K."/>
            <person name="Salamov A."/>
            <person name="Yoshinaga Y."/>
            <person name="Ng V."/>
            <person name="Daum C."/>
            <person name="Grigoriev I.V."/>
            <person name="Slininger P.J."/>
            <person name="Dien B.S."/>
            <person name="Jin Y.-S."/>
            <person name="Rao C.V."/>
        </authorList>
    </citation>
    <scope>NUCLEOTIDE SEQUENCE</scope>
    <source>
        <strain evidence="15">NRRL Y-64009</strain>
    </source>
</reference>
<dbReference type="GeneID" id="80880981"/>
<dbReference type="EC" id="2.5.1.61" evidence="5"/>
<evidence type="ECO:0000256" key="10">
    <source>
        <dbReference type="ARBA" id="ARBA00030685"/>
    </source>
</evidence>
<dbReference type="InterPro" id="IPR022417">
    <property type="entry name" value="Porphobilin_deaminase_N"/>
</dbReference>
<dbReference type="NCBIfam" id="TIGR00212">
    <property type="entry name" value="hemC"/>
    <property type="match status" value="1"/>
</dbReference>
<protein>
    <recommendedName>
        <fullName evidence="6">Porphobilinogen deaminase</fullName>
        <ecNumber evidence="5">2.5.1.61</ecNumber>
    </recommendedName>
    <alternativeName>
        <fullName evidence="11">Hydroxymethylbilane synthase</fullName>
    </alternativeName>
    <alternativeName>
        <fullName evidence="10">Pre-uroporphyrinogen synthase</fullName>
    </alternativeName>
</protein>
<keyword evidence="8" id="KW-0350">Heme biosynthesis</keyword>
<evidence type="ECO:0000256" key="6">
    <source>
        <dbReference type="ARBA" id="ARBA00016519"/>
    </source>
</evidence>
<evidence type="ECO:0000256" key="8">
    <source>
        <dbReference type="ARBA" id="ARBA00023133"/>
    </source>
</evidence>
<dbReference type="SUPFAM" id="SSF53850">
    <property type="entry name" value="Periplasmic binding protein-like II"/>
    <property type="match status" value="1"/>
</dbReference>
<dbReference type="GO" id="GO:0004418">
    <property type="term" value="F:hydroxymethylbilane synthase activity"/>
    <property type="evidence" value="ECO:0007669"/>
    <property type="project" value="UniProtKB-EC"/>
</dbReference>
<comment type="function">
    <text evidence="2">Tetrapolymerization of the monopyrrole PBG into the hydroxymethylbilane pre-uroporphyrinogen in several discrete steps.</text>
</comment>
<dbReference type="GO" id="GO:0006783">
    <property type="term" value="P:heme biosynthetic process"/>
    <property type="evidence" value="ECO:0007669"/>
    <property type="project" value="UniProtKB-KW"/>
</dbReference>
<dbReference type="AlphaFoldDB" id="A0AAD7QYZ6"/>
<dbReference type="InterPro" id="IPR022418">
    <property type="entry name" value="Porphobilinogen_deaminase_C"/>
</dbReference>
<gene>
    <name evidence="15" type="ORF">POJ06DRAFT_235055</name>
</gene>
<dbReference type="FunFam" id="3.40.190.10:FF:000005">
    <property type="entry name" value="Porphobilinogen deaminase"/>
    <property type="match status" value="1"/>
</dbReference>
<name>A0AAD7QYZ6_9ASCO</name>
<evidence type="ECO:0000259" key="14">
    <source>
        <dbReference type="Pfam" id="PF03900"/>
    </source>
</evidence>
<dbReference type="PIRSF" id="PIRSF001438">
    <property type="entry name" value="4pyrrol_synth_OHMeBilane_synth"/>
    <property type="match status" value="1"/>
</dbReference>
<dbReference type="RefSeq" id="XP_056047532.1">
    <property type="nucleotide sequence ID" value="XM_056185815.1"/>
</dbReference>
<evidence type="ECO:0000256" key="9">
    <source>
        <dbReference type="ARBA" id="ARBA00023244"/>
    </source>
</evidence>
<dbReference type="GO" id="GO:0005737">
    <property type="term" value="C:cytoplasm"/>
    <property type="evidence" value="ECO:0007669"/>
    <property type="project" value="TreeGrafter"/>
</dbReference>
<dbReference type="CDD" id="cd13645">
    <property type="entry name" value="PBP2_HuPBGD_like"/>
    <property type="match status" value="1"/>
</dbReference>